<accession>A0ABR2I8K6</accession>
<organism evidence="10 11">
    <name type="scientific">Tritrichomonas musculus</name>
    <dbReference type="NCBI Taxonomy" id="1915356"/>
    <lineage>
        <taxon>Eukaryota</taxon>
        <taxon>Metamonada</taxon>
        <taxon>Parabasalia</taxon>
        <taxon>Tritrichomonadida</taxon>
        <taxon>Tritrichomonadidae</taxon>
        <taxon>Tritrichomonas</taxon>
    </lineage>
</organism>
<name>A0ABR2I8K6_9EUKA</name>
<dbReference type="Pfam" id="PF00211">
    <property type="entry name" value="Guanylate_cyc"/>
    <property type="match status" value="1"/>
</dbReference>
<dbReference type="InterPro" id="IPR029787">
    <property type="entry name" value="Nucleotide_cyclase"/>
</dbReference>
<dbReference type="SUPFAM" id="SSF55073">
    <property type="entry name" value="Nucleotide cyclase"/>
    <property type="match status" value="1"/>
</dbReference>
<evidence type="ECO:0000256" key="7">
    <source>
        <dbReference type="SAM" id="Phobius"/>
    </source>
</evidence>
<feature type="transmembrane region" description="Helical" evidence="7">
    <location>
        <begin position="196"/>
        <end position="219"/>
    </location>
</feature>
<comment type="caution">
    <text evidence="10">The sequence shown here is derived from an EMBL/GenBank/DDBJ whole genome shotgun (WGS) entry which is preliminary data.</text>
</comment>
<dbReference type="PANTHER" id="PTHR11920">
    <property type="entry name" value="GUANYLYL CYCLASE"/>
    <property type="match status" value="1"/>
</dbReference>
<evidence type="ECO:0000256" key="6">
    <source>
        <dbReference type="ARBA" id="ARBA00023239"/>
    </source>
</evidence>
<evidence type="ECO:0000259" key="9">
    <source>
        <dbReference type="PROSITE" id="PS50125"/>
    </source>
</evidence>
<feature type="transmembrane region" description="Helical" evidence="7">
    <location>
        <begin position="164"/>
        <end position="184"/>
    </location>
</feature>
<feature type="transmembrane region" description="Helical" evidence="7">
    <location>
        <begin position="884"/>
        <end position="906"/>
    </location>
</feature>
<feature type="transmembrane region" description="Helical" evidence="7">
    <location>
        <begin position="388"/>
        <end position="407"/>
    </location>
</feature>
<evidence type="ECO:0000313" key="10">
    <source>
        <dbReference type="EMBL" id="KAK8857945.1"/>
    </source>
</evidence>
<dbReference type="CDD" id="cd07302">
    <property type="entry name" value="CHD"/>
    <property type="match status" value="1"/>
</dbReference>
<evidence type="ECO:0000313" key="11">
    <source>
        <dbReference type="Proteomes" id="UP001470230"/>
    </source>
</evidence>
<protein>
    <recommendedName>
        <fullName evidence="12">Adenylate and Guanylate cyclase catalytic domain containing protein</fullName>
    </recommendedName>
</protein>
<feature type="domain" description="Guanylate cyclase" evidence="9">
    <location>
        <begin position="1390"/>
        <end position="1522"/>
    </location>
</feature>
<evidence type="ECO:0000259" key="8">
    <source>
        <dbReference type="PROSITE" id="PS50112"/>
    </source>
</evidence>
<dbReference type="Proteomes" id="UP001470230">
    <property type="component" value="Unassembled WGS sequence"/>
</dbReference>
<feature type="transmembrane region" description="Helical" evidence="7">
    <location>
        <begin position="296"/>
        <end position="317"/>
    </location>
</feature>
<dbReference type="SUPFAM" id="SSF55785">
    <property type="entry name" value="PYP-like sensor domain (PAS domain)"/>
    <property type="match status" value="1"/>
</dbReference>
<keyword evidence="6" id="KW-0456">Lyase</keyword>
<feature type="transmembrane region" description="Helical" evidence="7">
    <location>
        <begin position="658"/>
        <end position="682"/>
    </location>
</feature>
<dbReference type="Gene3D" id="3.30.70.1230">
    <property type="entry name" value="Nucleotide cyclase"/>
    <property type="match status" value="1"/>
</dbReference>
<dbReference type="NCBIfam" id="TIGR00229">
    <property type="entry name" value="sensory_box"/>
    <property type="match status" value="1"/>
</dbReference>
<dbReference type="PANTHER" id="PTHR11920:SF335">
    <property type="entry name" value="GUANYLATE CYCLASE"/>
    <property type="match status" value="1"/>
</dbReference>
<keyword evidence="11" id="KW-1185">Reference proteome</keyword>
<evidence type="ECO:0000256" key="3">
    <source>
        <dbReference type="ARBA" id="ARBA00022741"/>
    </source>
</evidence>
<keyword evidence="2 7" id="KW-0812">Transmembrane</keyword>
<evidence type="ECO:0000256" key="5">
    <source>
        <dbReference type="ARBA" id="ARBA00023136"/>
    </source>
</evidence>
<dbReference type="SMART" id="SM00044">
    <property type="entry name" value="CYCc"/>
    <property type="match status" value="1"/>
</dbReference>
<proteinExistence type="predicted"/>
<evidence type="ECO:0000256" key="4">
    <source>
        <dbReference type="ARBA" id="ARBA00022989"/>
    </source>
</evidence>
<dbReference type="SMART" id="SM00091">
    <property type="entry name" value="PAS"/>
    <property type="match status" value="1"/>
</dbReference>
<feature type="domain" description="PAS" evidence="8">
    <location>
        <begin position="1233"/>
        <end position="1296"/>
    </location>
</feature>
<dbReference type="Gene3D" id="3.30.450.20">
    <property type="entry name" value="PAS domain"/>
    <property type="match status" value="1"/>
</dbReference>
<dbReference type="PROSITE" id="PS50112">
    <property type="entry name" value="PAS"/>
    <property type="match status" value="1"/>
</dbReference>
<dbReference type="PROSITE" id="PS50125">
    <property type="entry name" value="GUANYLATE_CYCLASE_2"/>
    <property type="match status" value="1"/>
</dbReference>
<dbReference type="Pfam" id="PF13426">
    <property type="entry name" value="PAS_9"/>
    <property type="match status" value="1"/>
</dbReference>
<reference evidence="10 11" key="1">
    <citation type="submission" date="2024-04" db="EMBL/GenBank/DDBJ databases">
        <title>Tritrichomonas musculus Genome.</title>
        <authorList>
            <person name="Alves-Ferreira E."/>
            <person name="Grigg M."/>
            <person name="Lorenzi H."/>
            <person name="Galac M."/>
        </authorList>
    </citation>
    <scope>NUCLEOTIDE SEQUENCE [LARGE SCALE GENOMIC DNA]</scope>
    <source>
        <strain evidence="10 11">EAF2021</strain>
    </source>
</reference>
<keyword evidence="3" id="KW-0547">Nucleotide-binding</keyword>
<feature type="transmembrane region" description="Helical" evidence="7">
    <location>
        <begin position="1162"/>
        <end position="1182"/>
    </location>
</feature>
<gene>
    <name evidence="10" type="ORF">M9Y10_013044</name>
</gene>
<feature type="transmembrane region" description="Helical" evidence="7">
    <location>
        <begin position="958"/>
        <end position="979"/>
    </location>
</feature>
<dbReference type="EMBL" id="JAPFFF010000019">
    <property type="protein sequence ID" value="KAK8857945.1"/>
    <property type="molecule type" value="Genomic_DNA"/>
</dbReference>
<dbReference type="InterPro" id="IPR050401">
    <property type="entry name" value="Cyclic_nucleotide_synthase"/>
</dbReference>
<comment type="subcellular location">
    <subcellularLocation>
        <location evidence="1">Membrane</location>
    </subcellularLocation>
</comment>
<feature type="transmembrane region" description="Helical" evidence="7">
    <location>
        <begin position="117"/>
        <end position="143"/>
    </location>
</feature>
<feature type="transmembrane region" description="Helical" evidence="7">
    <location>
        <begin position="240"/>
        <end position="258"/>
    </location>
</feature>
<keyword evidence="5 7" id="KW-0472">Membrane</keyword>
<evidence type="ECO:0000256" key="1">
    <source>
        <dbReference type="ARBA" id="ARBA00004370"/>
    </source>
</evidence>
<feature type="transmembrane region" description="Helical" evidence="7">
    <location>
        <begin position="323"/>
        <end position="344"/>
    </location>
</feature>
<dbReference type="InterPro" id="IPR001054">
    <property type="entry name" value="A/G_cyclase"/>
</dbReference>
<feature type="transmembrane region" description="Helical" evidence="7">
    <location>
        <begin position="264"/>
        <end position="284"/>
    </location>
</feature>
<dbReference type="CDD" id="cd00130">
    <property type="entry name" value="PAS"/>
    <property type="match status" value="1"/>
</dbReference>
<sequence>MNPSFKAPGVEASTISRSISDVSTNANRQLLIAGKTKKFDMIFPLYDQIFQKIDIPPIIYHVMNVFVCFQFILIAFWPFSPFWTEDPKTNTKFLEGLSQGFWLTRYMPESRGSNRDYIQIMFAVILIILVVSILFIVALFINYNQNHRFHEWSLYLMKIVTDGLSILLILPSASLFGSCLMILIDHNHIETGSTSIFWLFLILSAVALIVFNLMFYYSYSLQCHSVYLHVHSYSSFDPKPACMSFIIGSAFVIVQYFFTIFPEWCLVVAQIIHLLLMGYTCYNLRFLTFHYDLGNVILASTFSASAFNDIIMIIARYAKFPFYVPIITFFVVMIALSITFYFVLRSYTKKIVAGMQDSDLTEEERNDYLEKNKLNVDLNKAIMYMRRGFMGATPFFATFALPKYVALSYNTVESISASLQLLSYFPCESRLMNSLLTQLCSKQNLSFYQRFLIYEVYHLNTLRQSSVSSSSNETLNELKNNTLHVETFVRSYFVLKEPNVYAFEEVSIRNKKCQSLWQEGIYNYPNNSEYYEEYSRFLIECPSDFYAAVLQRRSADLIDIGHNFAIDHSFIKMIQNYPEYIKKGIIDTKGNIRLNAKAKKDETISSSGSENTDHSSTMRGVIDQEVEDSVGKLIIHQSKMRLALHHSITGRTLTPTKILPFALALAFIAFIACFISIFVYLMQSFVTRKTSMNRISYISKARFYMALCDNCIFLRFVNMTGRFLNQDILTKDYEVVDKGLVKTMYINLSTSFETTIIKYMNECRHYYTLITDELADLSTSGENVYEMAAPIFENLVNITLCYNVSFLQPQPATLKDVIVFALFSMAQMANYNDTVSWYNSSVYCDVIKNWDMTMVGSGMVFQSLTDDQHYRFQKLQKVLRIMMIVYPVCLFIVSFVPVLAITLCFYRDLKLVSKIIIDLPTEVKAKAMKPIRNNLGSREQSMDTIEIKSKFPRHMKCLIAYGFVSAFASIFSLLMLIFANITNDNINTLNKWQYYCCQRLSLACECFHMIITAPILNKSIDIEFMSQQSEVELGTEWMNNLDAMNEGLLQGDPSMDSPPCFGFDDQLDRINLQEACTLEVNDTSLHDTYRCSSANQGIAAFRDFVTEICNDPDSFNGAIGDDITLNFLHLANAHLWDRLEESINRIFDLAVIHYNKMITNEIIILVFGIILAITTLVFGVIIHREMRIATDGAISLIKRLHPLDIVNNKALMNILLNKKSMEKDHDMSIDQSIIHNSFDSIICTSMNGVIEIVNPSVTNLLGYTPEQLLGQQPKMLFNEEFAESVDKQMDLMREKQSGSVYEDLVTTISDSGNEIPCHMTILLMSSTGSGEPNSFVIILRDETELTNQQKAAEEAKAQSENLLFQILPRDIVTRLNQGEKDISFTVQSATIIFIDIVKFSEYSSMLTPQEIMGNLSLVFAAFDSILKKYELILKIKLIGDVYMAAAGLFNPEAKPQQHAEQTIRFALECLMELDEVNVKLNANLCVRIGVNSGGPLLAGVLGTDKPVFDIIGDPINIASRLQSTDIPGCIQIPQSTLDLISDLDFCAEPRGEVYLKGKGKCMTFLVKPSTQFTENHLSSEEN</sequence>
<dbReference type="InterPro" id="IPR000014">
    <property type="entry name" value="PAS"/>
</dbReference>
<evidence type="ECO:0008006" key="12">
    <source>
        <dbReference type="Google" id="ProtNLM"/>
    </source>
</evidence>
<feature type="transmembrane region" description="Helical" evidence="7">
    <location>
        <begin position="58"/>
        <end position="79"/>
    </location>
</feature>
<evidence type="ECO:0000256" key="2">
    <source>
        <dbReference type="ARBA" id="ARBA00022692"/>
    </source>
</evidence>
<keyword evidence="4 7" id="KW-1133">Transmembrane helix</keyword>
<dbReference type="InterPro" id="IPR035965">
    <property type="entry name" value="PAS-like_dom_sf"/>
</dbReference>